<evidence type="ECO:0000256" key="6">
    <source>
        <dbReference type="PROSITE-ProRule" id="PRU00433"/>
    </source>
</evidence>
<dbReference type="Gene3D" id="1.10.760.10">
    <property type="entry name" value="Cytochrome c-like domain"/>
    <property type="match status" value="1"/>
</dbReference>
<dbReference type="InterPro" id="IPR008168">
    <property type="entry name" value="Cyt_C_IC"/>
</dbReference>
<dbReference type="PANTHER" id="PTHR37823">
    <property type="entry name" value="CYTOCHROME C-553-LIKE"/>
    <property type="match status" value="1"/>
</dbReference>
<dbReference type="RefSeq" id="WP_199386797.1">
    <property type="nucleotide sequence ID" value="NZ_JAEMHM010000027.1"/>
</dbReference>
<keyword evidence="4" id="KW-0249">Electron transport</keyword>
<evidence type="ECO:0000256" key="2">
    <source>
        <dbReference type="ARBA" id="ARBA00022617"/>
    </source>
</evidence>
<feature type="signal peptide" evidence="7">
    <location>
        <begin position="1"/>
        <end position="20"/>
    </location>
</feature>
<dbReference type="InterPro" id="IPR036909">
    <property type="entry name" value="Cyt_c-like_dom_sf"/>
</dbReference>
<evidence type="ECO:0000313" key="9">
    <source>
        <dbReference type="EMBL" id="MBJ6727658.1"/>
    </source>
</evidence>
<dbReference type="InterPro" id="IPR051811">
    <property type="entry name" value="Cytochrome_c550/c551-like"/>
</dbReference>
<dbReference type="Pfam" id="PF00034">
    <property type="entry name" value="Cytochrom_C"/>
    <property type="match status" value="1"/>
</dbReference>
<comment type="caution">
    <text evidence="9">The sequence shown here is derived from an EMBL/GenBank/DDBJ whole genome shotgun (WGS) entry which is preliminary data.</text>
</comment>
<evidence type="ECO:0000256" key="3">
    <source>
        <dbReference type="ARBA" id="ARBA00022723"/>
    </source>
</evidence>
<feature type="domain" description="Cytochrome c" evidence="8">
    <location>
        <begin position="58"/>
        <end position="139"/>
    </location>
</feature>
<dbReference type="EMBL" id="JAEMHM010000027">
    <property type="protein sequence ID" value="MBJ6727658.1"/>
    <property type="molecule type" value="Genomic_DNA"/>
</dbReference>
<dbReference type="PROSITE" id="PS51257">
    <property type="entry name" value="PROKAR_LIPOPROTEIN"/>
    <property type="match status" value="1"/>
</dbReference>
<dbReference type="Proteomes" id="UP000636888">
    <property type="component" value="Unassembled WGS sequence"/>
</dbReference>
<organism evidence="9 10">
    <name type="scientific">Geomesophilobacter sediminis</name>
    <dbReference type="NCBI Taxonomy" id="2798584"/>
    <lineage>
        <taxon>Bacteria</taxon>
        <taxon>Pseudomonadati</taxon>
        <taxon>Thermodesulfobacteriota</taxon>
        <taxon>Desulfuromonadia</taxon>
        <taxon>Geobacterales</taxon>
        <taxon>Geobacteraceae</taxon>
        <taxon>Geomesophilobacter</taxon>
    </lineage>
</organism>
<sequence length="139" mass="15000">MIKHAIRILLCLGAAGFLFACNKPDPNHLSWKERRAASLAAQQAKEKGVPAVAKAPEPVKKSPQELFAERCQVCHRLKGRGGEAGPDLTGISRRANSDYVASVVCDPDTHFPGTGMPSFAGQFTDQELHDLAEYVCGVK</sequence>
<proteinExistence type="predicted"/>
<dbReference type="PRINTS" id="PR00605">
    <property type="entry name" value="CYTCHROMECIC"/>
</dbReference>
<keyword evidence="1" id="KW-0813">Transport</keyword>
<keyword evidence="10" id="KW-1185">Reference proteome</keyword>
<accession>A0A8J7M2Q2</accession>
<protein>
    <submittedName>
        <fullName evidence="9">Cytochrome c</fullName>
    </submittedName>
</protein>
<evidence type="ECO:0000313" key="10">
    <source>
        <dbReference type="Proteomes" id="UP000636888"/>
    </source>
</evidence>
<dbReference type="GO" id="GO:0009055">
    <property type="term" value="F:electron transfer activity"/>
    <property type="evidence" value="ECO:0007669"/>
    <property type="project" value="InterPro"/>
</dbReference>
<evidence type="ECO:0000256" key="4">
    <source>
        <dbReference type="ARBA" id="ARBA00022982"/>
    </source>
</evidence>
<dbReference type="AlphaFoldDB" id="A0A8J7M2Q2"/>
<evidence type="ECO:0000259" key="8">
    <source>
        <dbReference type="PROSITE" id="PS51007"/>
    </source>
</evidence>
<keyword evidence="7" id="KW-0732">Signal</keyword>
<dbReference type="GO" id="GO:0005506">
    <property type="term" value="F:iron ion binding"/>
    <property type="evidence" value="ECO:0007669"/>
    <property type="project" value="InterPro"/>
</dbReference>
<keyword evidence="5 6" id="KW-0408">Iron</keyword>
<name>A0A8J7M2Q2_9BACT</name>
<dbReference type="InterPro" id="IPR009056">
    <property type="entry name" value="Cyt_c-like_dom"/>
</dbReference>
<dbReference type="SUPFAM" id="SSF46626">
    <property type="entry name" value="Cytochrome c"/>
    <property type="match status" value="1"/>
</dbReference>
<feature type="chain" id="PRO_5035218309" evidence="7">
    <location>
        <begin position="21"/>
        <end position="139"/>
    </location>
</feature>
<reference evidence="9" key="1">
    <citation type="submission" date="2020-12" db="EMBL/GenBank/DDBJ databases">
        <title>Geomonas sp. Red875, isolated from river sediment.</title>
        <authorList>
            <person name="Xu Z."/>
            <person name="Zhang Z."/>
            <person name="Masuda Y."/>
            <person name="Itoh H."/>
            <person name="Senoo K."/>
        </authorList>
    </citation>
    <scope>NUCLEOTIDE SEQUENCE</scope>
    <source>
        <strain evidence="9">Red875</strain>
    </source>
</reference>
<keyword evidence="2 6" id="KW-0349">Heme</keyword>
<keyword evidence="3 6" id="KW-0479">Metal-binding</keyword>
<dbReference type="GO" id="GO:0020037">
    <property type="term" value="F:heme binding"/>
    <property type="evidence" value="ECO:0007669"/>
    <property type="project" value="InterPro"/>
</dbReference>
<gene>
    <name evidence="9" type="ORF">JFN93_23370</name>
</gene>
<evidence type="ECO:0000256" key="1">
    <source>
        <dbReference type="ARBA" id="ARBA00022448"/>
    </source>
</evidence>
<dbReference type="PROSITE" id="PS51007">
    <property type="entry name" value="CYTC"/>
    <property type="match status" value="1"/>
</dbReference>
<evidence type="ECO:0000256" key="5">
    <source>
        <dbReference type="ARBA" id="ARBA00023004"/>
    </source>
</evidence>
<evidence type="ECO:0000256" key="7">
    <source>
        <dbReference type="SAM" id="SignalP"/>
    </source>
</evidence>